<evidence type="ECO:0000256" key="4">
    <source>
        <dbReference type="ARBA" id="ARBA00022692"/>
    </source>
</evidence>
<keyword evidence="6 7" id="KW-0472">Membrane</keyword>
<dbReference type="Gene3D" id="1.10.3720.10">
    <property type="entry name" value="MetI-like"/>
    <property type="match status" value="1"/>
</dbReference>
<dbReference type="AlphaFoldDB" id="A0A2A9HGM8"/>
<reference evidence="9 10" key="1">
    <citation type="submission" date="2017-09" db="EMBL/GenBank/DDBJ databases">
        <title>Sequencing the genomes of two abundant thermophiles in Great Basin hot springs: Thermocrinis jamiesonii and novel Chloroflexi Thermoflexus hugenholtzii.</title>
        <authorList>
            <person name="Hedlund B."/>
        </authorList>
    </citation>
    <scope>NUCLEOTIDE SEQUENCE [LARGE SCALE GENOMIC DNA]</scope>
    <source>
        <strain evidence="9 10">G233</strain>
    </source>
</reference>
<sequence length="323" mass="35681">MRTYILRRVVVNIPVIWLVATLVFFATSVLPGDFVAQRIAAQDPTSTDPALRQAQIDAVRKDLGLDKPVVQRYFIYLGNLLRGDFGISYQTRESALQGMKEGLPYSLQLALMSLAISILTSIPIGIISAIRQDSIVDYVLRVFAILVLAMPNFWIATMALLYVIRWSLWEVPISTAPLLWEDPAASLRLFIIPAVVGGLASGAGVMRLLRSQMLEVLRQDYIRTAWAKGLRERVVIIRHALKNALVPVVTVLGLSFAGLLSGNVVFENLFAIPGVGRRILAAIVARDVPVVQAFVLVIATFVVFVNLAIDLLYGVLDPRIRYS</sequence>
<dbReference type="InterPro" id="IPR045621">
    <property type="entry name" value="BPD_transp_1_N"/>
</dbReference>
<dbReference type="InterPro" id="IPR000515">
    <property type="entry name" value="MetI-like"/>
</dbReference>
<comment type="subcellular location">
    <subcellularLocation>
        <location evidence="1 7">Cell membrane</location>
        <topology evidence="1 7">Multi-pass membrane protein</topology>
    </subcellularLocation>
</comment>
<proteinExistence type="inferred from homology"/>
<organism evidence="9 10">
    <name type="scientific">Tepidiforma thermophila (strain KCTC 52669 / CGMCC 1.13589 / G233)</name>
    <dbReference type="NCBI Taxonomy" id="2761530"/>
    <lineage>
        <taxon>Bacteria</taxon>
        <taxon>Bacillati</taxon>
        <taxon>Chloroflexota</taxon>
        <taxon>Tepidiformia</taxon>
        <taxon>Tepidiformales</taxon>
        <taxon>Tepidiformaceae</taxon>
        <taxon>Tepidiforma</taxon>
    </lineage>
</organism>
<dbReference type="GO" id="GO:0071916">
    <property type="term" value="F:dipeptide transmembrane transporter activity"/>
    <property type="evidence" value="ECO:0007669"/>
    <property type="project" value="TreeGrafter"/>
</dbReference>
<feature type="transmembrane region" description="Helical" evidence="7">
    <location>
        <begin position="109"/>
        <end position="130"/>
    </location>
</feature>
<feature type="domain" description="ABC transmembrane type-1" evidence="8">
    <location>
        <begin position="103"/>
        <end position="313"/>
    </location>
</feature>
<gene>
    <name evidence="9" type="ORF">A9A59_1507</name>
</gene>
<keyword evidence="10" id="KW-1185">Reference proteome</keyword>
<keyword evidence="2 7" id="KW-0813">Transport</keyword>
<comment type="caution">
    <text evidence="9">The sequence shown here is derived from an EMBL/GenBank/DDBJ whole genome shotgun (WGS) entry which is preliminary data.</text>
</comment>
<dbReference type="GO" id="GO:0005886">
    <property type="term" value="C:plasma membrane"/>
    <property type="evidence" value="ECO:0007669"/>
    <property type="project" value="UniProtKB-SubCell"/>
</dbReference>
<dbReference type="PANTHER" id="PTHR43163:SF6">
    <property type="entry name" value="DIPEPTIDE TRANSPORT SYSTEM PERMEASE PROTEIN DPPB-RELATED"/>
    <property type="match status" value="1"/>
</dbReference>
<accession>A0A2A9HGM8</accession>
<protein>
    <submittedName>
        <fullName evidence="9">Peptide/nickel transport system permease protein</fullName>
    </submittedName>
</protein>
<dbReference type="RefSeq" id="WP_133117546.1">
    <property type="nucleotide sequence ID" value="NZ_PDJQ01000001.1"/>
</dbReference>
<dbReference type="PROSITE" id="PS50928">
    <property type="entry name" value="ABC_TM1"/>
    <property type="match status" value="1"/>
</dbReference>
<comment type="similarity">
    <text evidence="7">Belongs to the binding-protein-dependent transport system permease family.</text>
</comment>
<feature type="transmembrane region" description="Helical" evidence="7">
    <location>
        <begin position="184"/>
        <end position="209"/>
    </location>
</feature>
<dbReference type="Pfam" id="PF00528">
    <property type="entry name" value="BPD_transp_1"/>
    <property type="match status" value="1"/>
</dbReference>
<evidence type="ECO:0000313" key="9">
    <source>
        <dbReference type="EMBL" id="PFG74292.1"/>
    </source>
</evidence>
<evidence type="ECO:0000256" key="5">
    <source>
        <dbReference type="ARBA" id="ARBA00022989"/>
    </source>
</evidence>
<evidence type="ECO:0000256" key="3">
    <source>
        <dbReference type="ARBA" id="ARBA00022475"/>
    </source>
</evidence>
<name>A0A2A9HGM8_TEPT2</name>
<evidence type="ECO:0000256" key="7">
    <source>
        <dbReference type="RuleBase" id="RU363032"/>
    </source>
</evidence>
<keyword evidence="3" id="KW-1003">Cell membrane</keyword>
<feature type="transmembrane region" description="Helical" evidence="7">
    <location>
        <begin position="240"/>
        <end position="260"/>
    </location>
</feature>
<dbReference type="Pfam" id="PF19300">
    <property type="entry name" value="BPD_transp_1_N"/>
    <property type="match status" value="1"/>
</dbReference>
<dbReference type="EMBL" id="PDJQ01000001">
    <property type="protein sequence ID" value="PFG74292.1"/>
    <property type="molecule type" value="Genomic_DNA"/>
</dbReference>
<evidence type="ECO:0000313" key="10">
    <source>
        <dbReference type="Proteomes" id="UP000223071"/>
    </source>
</evidence>
<dbReference type="InterPro" id="IPR035906">
    <property type="entry name" value="MetI-like_sf"/>
</dbReference>
<feature type="transmembrane region" description="Helical" evidence="7">
    <location>
        <begin position="142"/>
        <end position="164"/>
    </location>
</feature>
<evidence type="ECO:0000256" key="2">
    <source>
        <dbReference type="ARBA" id="ARBA00022448"/>
    </source>
</evidence>
<keyword evidence="5 7" id="KW-1133">Transmembrane helix</keyword>
<evidence type="ECO:0000256" key="6">
    <source>
        <dbReference type="ARBA" id="ARBA00023136"/>
    </source>
</evidence>
<dbReference type="CDD" id="cd06261">
    <property type="entry name" value="TM_PBP2"/>
    <property type="match status" value="1"/>
</dbReference>
<feature type="transmembrane region" description="Helical" evidence="7">
    <location>
        <begin position="293"/>
        <end position="316"/>
    </location>
</feature>
<evidence type="ECO:0000256" key="1">
    <source>
        <dbReference type="ARBA" id="ARBA00004651"/>
    </source>
</evidence>
<dbReference type="Proteomes" id="UP000223071">
    <property type="component" value="Unassembled WGS sequence"/>
</dbReference>
<dbReference type="SUPFAM" id="SSF161098">
    <property type="entry name" value="MetI-like"/>
    <property type="match status" value="1"/>
</dbReference>
<keyword evidence="4 7" id="KW-0812">Transmembrane</keyword>
<evidence type="ECO:0000259" key="8">
    <source>
        <dbReference type="PROSITE" id="PS50928"/>
    </source>
</evidence>
<dbReference type="PANTHER" id="PTHR43163">
    <property type="entry name" value="DIPEPTIDE TRANSPORT SYSTEM PERMEASE PROTEIN DPPB-RELATED"/>
    <property type="match status" value="1"/>
</dbReference>
<feature type="transmembrane region" description="Helical" evidence="7">
    <location>
        <begin position="9"/>
        <end position="30"/>
    </location>
</feature>